<dbReference type="Proteomes" id="UP000054097">
    <property type="component" value="Unassembled WGS sequence"/>
</dbReference>
<evidence type="ECO:0000313" key="3">
    <source>
        <dbReference type="EMBL" id="KIM24677.1"/>
    </source>
</evidence>
<evidence type="ECO:0000256" key="1">
    <source>
        <dbReference type="SAM" id="Coils"/>
    </source>
</evidence>
<feature type="compositionally biased region" description="Polar residues" evidence="2">
    <location>
        <begin position="1"/>
        <end position="19"/>
    </location>
</feature>
<gene>
    <name evidence="3" type="ORF">M408DRAFT_230079</name>
</gene>
<evidence type="ECO:0000313" key="4">
    <source>
        <dbReference type="Proteomes" id="UP000054097"/>
    </source>
</evidence>
<dbReference type="InterPro" id="IPR009003">
    <property type="entry name" value="Peptidase_S1_PA"/>
</dbReference>
<accession>A0A0C2X5W9</accession>
<dbReference type="AlphaFoldDB" id="A0A0C2X5W9"/>
<evidence type="ECO:0000256" key="2">
    <source>
        <dbReference type="SAM" id="MobiDB-lite"/>
    </source>
</evidence>
<dbReference type="OrthoDB" id="5424209at2759"/>
<proteinExistence type="predicted"/>
<dbReference type="HOGENOM" id="CLU_024804_0_0_1"/>
<keyword evidence="1" id="KW-0175">Coiled coil</keyword>
<dbReference type="EMBL" id="KN824321">
    <property type="protein sequence ID" value="KIM24677.1"/>
    <property type="molecule type" value="Genomic_DNA"/>
</dbReference>
<feature type="coiled-coil region" evidence="1">
    <location>
        <begin position="276"/>
        <end position="303"/>
    </location>
</feature>
<dbReference type="STRING" id="933852.A0A0C2X5W9"/>
<sequence length="539" mass="59778">MSATNKTDSLPTSGYTTDPTAPYPPSPTEAKHYYHGLPSKPHLVARSSADAWVEPTGIEAYLPPKEARPIGWHPLQAIWEDRVGPAMIKYLDSMEAQFTSLGPVRMGYADESSFPLIIWIGVLPDSLPAEDGIKVAVQCKRILSDHDIDDVHVEIRESEVFRSAKLHKPVETEEPTARVIEPFSTALGLPICSEVTPYIEGTGGFYFSDPLNPGKLYFVTARHVLFHPDEDDNKFYEHKLTKSGRARKNVLLFGDAAIRKHTEEIELEIHNQACIVEILEKRLKKTETVRDKVQSQLDEARKAIAVLNDFLTDVTINWEKKENRVLGHVVLSPPIGFKVGVEGFTEDWAVVEINSSVVDSTNFVGNAIDLGTTIPIGEFRRCMRPNSAIPSSFEYPYNRLLQISGTLSDVDMWKLGPKTLDNDNDPCVMVIKRGNASGLTIGRLNTIRSFTRLYFNGKPGEISKEIVVLPRNCESRAFSKPGDSGAVIVDGKGRIAGLLTGGVGATDRFDCTYVTSINFLLNRMSEYGLKANLFPSLND</sequence>
<organism evidence="3 4">
    <name type="scientific">Serendipita vermifera MAFF 305830</name>
    <dbReference type="NCBI Taxonomy" id="933852"/>
    <lineage>
        <taxon>Eukaryota</taxon>
        <taxon>Fungi</taxon>
        <taxon>Dikarya</taxon>
        <taxon>Basidiomycota</taxon>
        <taxon>Agaricomycotina</taxon>
        <taxon>Agaricomycetes</taxon>
        <taxon>Sebacinales</taxon>
        <taxon>Serendipitaceae</taxon>
        <taxon>Serendipita</taxon>
    </lineage>
</organism>
<reference evidence="3 4" key="1">
    <citation type="submission" date="2014-04" db="EMBL/GenBank/DDBJ databases">
        <authorList>
            <consortium name="DOE Joint Genome Institute"/>
            <person name="Kuo A."/>
            <person name="Zuccaro A."/>
            <person name="Kohler A."/>
            <person name="Nagy L.G."/>
            <person name="Floudas D."/>
            <person name="Copeland A."/>
            <person name="Barry K.W."/>
            <person name="Cichocki N."/>
            <person name="Veneault-Fourrey C."/>
            <person name="LaButti K."/>
            <person name="Lindquist E.A."/>
            <person name="Lipzen A."/>
            <person name="Lundell T."/>
            <person name="Morin E."/>
            <person name="Murat C."/>
            <person name="Sun H."/>
            <person name="Tunlid A."/>
            <person name="Henrissat B."/>
            <person name="Grigoriev I.V."/>
            <person name="Hibbett D.S."/>
            <person name="Martin F."/>
            <person name="Nordberg H.P."/>
            <person name="Cantor M.N."/>
            <person name="Hua S.X."/>
        </authorList>
    </citation>
    <scope>NUCLEOTIDE SEQUENCE [LARGE SCALE GENOMIC DNA]</scope>
    <source>
        <strain evidence="3 4">MAFF 305830</strain>
    </source>
</reference>
<keyword evidence="4" id="KW-1185">Reference proteome</keyword>
<name>A0A0C2X5W9_SERVB</name>
<protein>
    <recommendedName>
        <fullName evidence="5">Peptidase S1 domain-containing protein</fullName>
    </recommendedName>
</protein>
<feature type="region of interest" description="Disordered" evidence="2">
    <location>
        <begin position="1"/>
        <end position="31"/>
    </location>
</feature>
<evidence type="ECO:0008006" key="5">
    <source>
        <dbReference type="Google" id="ProtNLM"/>
    </source>
</evidence>
<reference evidence="4" key="2">
    <citation type="submission" date="2015-01" db="EMBL/GenBank/DDBJ databases">
        <title>Evolutionary Origins and Diversification of the Mycorrhizal Mutualists.</title>
        <authorList>
            <consortium name="DOE Joint Genome Institute"/>
            <consortium name="Mycorrhizal Genomics Consortium"/>
            <person name="Kohler A."/>
            <person name="Kuo A."/>
            <person name="Nagy L.G."/>
            <person name="Floudas D."/>
            <person name="Copeland A."/>
            <person name="Barry K.W."/>
            <person name="Cichocki N."/>
            <person name="Veneault-Fourrey C."/>
            <person name="LaButti K."/>
            <person name="Lindquist E.A."/>
            <person name="Lipzen A."/>
            <person name="Lundell T."/>
            <person name="Morin E."/>
            <person name="Murat C."/>
            <person name="Riley R."/>
            <person name="Ohm R."/>
            <person name="Sun H."/>
            <person name="Tunlid A."/>
            <person name="Henrissat B."/>
            <person name="Grigoriev I.V."/>
            <person name="Hibbett D.S."/>
            <person name="Martin F."/>
        </authorList>
    </citation>
    <scope>NUCLEOTIDE SEQUENCE [LARGE SCALE GENOMIC DNA]</scope>
    <source>
        <strain evidence="4">MAFF 305830</strain>
    </source>
</reference>
<dbReference type="SUPFAM" id="SSF50494">
    <property type="entry name" value="Trypsin-like serine proteases"/>
    <property type="match status" value="1"/>
</dbReference>